<proteinExistence type="predicted"/>
<evidence type="ECO:0000313" key="4">
    <source>
        <dbReference type="EMBL" id="SEH75186.1"/>
    </source>
</evidence>
<dbReference type="STRING" id="1159016.SAMN02927937_01222"/>
<dbReference type="Gene3D" id="3.40.50.150">
    <property type="entry name" value="Vaccinia Virus protein VP39"/>
    <property type="match status" value="1"/>
</dbReference>
<dbReference type="Proteomes" id="UP000199634">
    <property type="component" value="Unassembled WGS sequence"/>
</dbReference>
<dbReference type="InterPro" id="IPR056394">
    <property type="entry name" value="AprA-like_N"/>
</dbReference>
<evidence type="ECO:0000259" key="2">
    <source>
        <dbReference type="Pfam" id="PF23526"/>
    </source>
</evidence>
<feature type="domain" description="AprA-like MT2-like" evidence="1">
    <location>
        <begin position="262"/>
        <end position="526"/>
    </location>
</feature>
<evidence type="ECO:0000259" key="1">
    <source>
        <dbReference type="Pfam" id="PF23525"/>
    </source>
</evidence>
<feature type="domain" description="AprA winged helix" evidence="3">
    <location>
        <begin position="155"/>
        <end position="249"/>
    </location>
</feature>
<feature type="domain" description="AprA-like N-terminal" evidence="2">
    <location>
        <begin position="6"/>
        <end position="72"/>
    </location>
</feature>
<gene>
    <name evidence="4" type="ORF">SAMN02927937_01222</name>
</gene>
<dbReference type="Pfam" id="PF23589">
    <property type="entry name" value="WHD_AprA"/>
    <property type="match status" value="1"/>
</dbReference>
<dbReference type="OrthoDB" id="844312at2"/>
<evidence type="ECO:0000313" key="5">
    <source>
        <dbReference type="Proteomes" id="UP000199634"/>
    </source>
</evidence>
<dbReference type="Pfam" id="PF23525">
    <property type="entry name" value="Methyltransf_36"/>
    <property type="match status" value="1"/>
</dbReference>
<name>A0A1H6KTH9_9FLAO</name>
<dbReference type="InterPro" id="IPR056393">
    <property type="entry name" value="AprA-like_MT2"/>
</dbReference>
<dbReference type="InterPro" id="IPR029063">
    <property type="entry name" value="SAM-dependent_MTases_sf"/>
</dbReference>
<dbReference type="RefSeq" id="WP_091097445.1">
    <property type="nucleotide sequence ID" value="NZ_FNXE01000013.1"/>
</dbReference>
<reference evidence="4 5" key="1">
    <citation type="submission" date="2016-10" db="EMBL/GenBank/DDBJ databases">
        <authorList>
            <person name="de Groot N.N."/>
        </authorList>
    </citation>
    <scope>NUCLEOTIDE SEQUENCE [LARGE SCALE GENOMIC DNA]</scope>
    <source>
        <strain evidence="4 5">CGMCC 1.10825</strain>
    </source>
</reference>
<dbReference type="SUPFAM" id="SSF53335">
    <property type="entry name" value="S-adenosyl-L-methionine-dependent methyltransferases"/>
    <property type="match status" value="1"/>
</dbReference>
<accession>A0A1H6KTH9</accession>
<dbReference type="Pfam" id="PF23526">
    <property type="entry name" value="AprA_N"/>
    <property type="match status" value="1"/>
</dbReference>
<protein>
    <submittedName>
        <fullName evidence="4">Uncharacterized protein</fullName>
    </submittedName>
</protein>
<dbReference type="EMBL" id="FNXE01000013">
    <property type="protein sequence ID" value="SEH75186.1"/>
    <property type="molecule type" value="Genomic_DNA"/>
</dbReference>
<dbReference type="AlphaFoldDB" id="A0A1H6KTH9"/>
<evidence type="ECO:0000259" key="3">
    <source>
        <dbReference type="Pfam" id="PF23589"/>
    </source>
</evidence>
<organism evidence="4 5">
    <name type="scientific">Paenimyroides marinum</name>
    <dbReference type="NCBI Taxonomy" id="1159016"/>
    <lineage>
        <taxon>Bacteria</taxon>
        <taxon>Pseudomonadati</taxon>
        <taxon>Bacteroidota</taxon>
        <taxon>Flavobacteriia</taxon>
        <taxon>Flavobacteriales</taxon>
        <taxon>Flavobacteriaceae</taxon>
        <taxon>Paenimyroides</taxon>
    </lineage>
</organism>
<keyword evidence="5" id="KW-1185">Reference proteome</keyword>
<dbReference type="InterPro" id="IPR056395">
    <property type="entry name" value="WH_AprA"/>
</dbReference>
<sequence>MDKKDLRSIIFRHLDGIVTLPILVTLNDAKILAFISQHEKIELHELATRFKANEGYLNVALRVLASQGFLTYHTKPTVFIKKHTSFNQMLQYVDGLKPVMEMVKFSQRFHNRLFEKEPFLKLKPLLESYQNDTLLKPALSEEDNEIRKQLNYYVEGSLVGPTIVRLGMNGMFHKYFMESSFKAEEFHKDPESFEHLLDFLSHLGWFRKKNQNYSFTDEGLFFARRAASYGVTVSYLPMLSQMQHLLFGNVSEIKQDNGGFQEIHVDRAMNVWGSGGAHATYFKAVDELIIDIFNKPLEEQPKGILDMGCGNGALLEHLFDTIENRTLRGKYLETHPLFLVGADYNQAALKITRANLIANDIWAKVIWGDIGNPVQLAADLKEEYNIELSDLLNMRTFLDHNRIWEQPAKTEDLEESLSTGAYTTNGLLLPNEWVEQSLVEHLQKWQPYISKFGLLVIELHTLNPEITAKNIGLTAATAYDATHGFSDQYILELDVFERCIQRSGLTIDEKYTRKFPDDERANISIHLIK</sequence>